<organism evidence="1 2">
    <name type="scientific">Pleurodeles waltl</name>
    <name type="common">Iberian ribbed newt</name>
    <dbReference type="NCBI Taxonomy" id="8319"/>
    <lineage>
        <taxon>Eukaryota</taxon>
        <taxon>Metazoa</taxon>
        <taxon>Chordata</taxon>
        <taxon>Craniata</taxon>
        <taxon>Vertebrata</taxon>
        <taxon>Euteleostomi</taxon>
        <taxon>Amphibia</taxon>
        <taxon>Batrachia</taxon>
        <taxon>Caudata</taxon>
        <taxon>Salamandroidea</taxon>
        <taxon>Salamandridae</taxon>
        <taxon>Pleurodelinae</taxon>
        <taxon>Pleurodeles</taxon>
    </lineage>
</organism>
<sequence>MLPDLVPEVLRVLQAAADRVLVVKRNQNTGIFRSLTAESQRETSMEFGTSRTFVLRVTLSPSHSLPDLP</sequence>
<proteinExistence type="predicted"/>
<comment type="caution">
    <text evidence="1">The sequence shown here is derived from an EMBL/GenBank/DDBJ whole genome shotgun (WGS) entry which is preliminary data.</text>
</comment>
<dbReference type="AlphaFoldDB" id="A0AAV7RXG7"/>
<gene>
    <name evidence="1" type="ORF">NDU88_009050</name>
</gene>
<name>A0AAV7RXG7_PLEWA</name>
<dbReference type="EMBL" id="JANPWB010000009">
    <property type="protein sequence ID" value="KAJ1156326.1"/>
    <property type="molecule type" value="Genomic_DNA"/>
</dbReference>
<reference evidence="1" key="1">
    <citation type="journal article" date="2022" name="bioRxiv">
        <title>Sequencing and chromosome-scale assembly of the giantPleurodeles waltlgenome.</title>
        <authorList>
            <person name="Brown T."/>
            <person name="Elewa A."/>
            <person name="Iarovenko S."/>
            <person name="Subramanian E."/>
            <person name="Araus A.J."/>
            <person name="Petzold A."/>
            <person name="Susuki M."/>
            <person name="Suzuki K.-i.T."/>
            <person name="Hayashi T."/>
            <person name="Toyoda A."/>
            <person name="Oliveira C."/>
            <person name="Osipova E."/>
            <person name="Leigh N.D."/>
            <person name="Simon A."/>
            <person name="Yun M.H."/>
        </authorList>
    </citation>
    <scope>NUCLEOTIDE SEQUENCE</scope>
    <source>
        <strain evidence="1">20211129_DDA</strain>
        <tissue evidence="1">Liver</tissue>
    </source>
</reference>
<evidence type="ECO:0000313" key="1">
    <source>
        <dbReference type="EMBL" id="KAJ1156326.1"/>
    </source>
</evidence>
<evidence type="ECO:0000313" key="2">
    <source>
        <dbReference type="Proteomes" id="UP001066276"/>
    </source>
</evidence>
<accession>A0AAV7RXG7</accession>
<keyword evidence="2" id="KW-1185">Reference proteome</keyword>
<dbReference type="Proteomes" id="UP001066276">
    <property type="component" value="Chromosome 5"/>
</dbReference>
<protein>
    <submittedName>
        <fullName evidence="1">Uncharacterized protein</fullName>
    </submittedName>
</protein>